<keyword evidence="4" id="KW-1185">Reference proteome</keyword>
<keyword evidence="2" id="KW-1133">Transmembrane helix</keyword>
<dbReference type="Proteomes" id="UP000315995">
    <property type="component" value="Chromosome"/>
</dbReference>
<proteinExistence type="predicted"/>
<dbReference type="EMBL" id="CP041186">
    <property type="protein sequence ID" value="QDG50100.1"/>
    <property type="molecule type" value="Genomic_DNA"/>
</dbReference>
<gene>
    <name evidence="3" type="ORF">FIV42_04925</name>
</gene>
<reference evidence="3 4" key="1">
    <citation type="submission" date="2019-06" db="EMBL/GenBank/DDBJ databases">
        <title>Persicimonas caeni gen. nov., sp. nov., a predatory bacterium isolated from solar saltern.</title>
        <authorList>
            <person name="Wang S."/>
        </authorList>
    </citation>
    <scope>NUCLEOTIDE SEQUENCE [LARGE SCALE GENOMIC DNA]</scope>
    <source>
        <strain evidence="3 4">YN101</strain>
    </source>
</reference>
<keyword evidence="2" id="KW-0472">Membrane</keyword>
<evidence type="ECO:0000256" key="2">
    <source>
        <dbReference type="SAM" id="Phobius"/>
    </source>
</evidence>
<feature type="compositionally biased region" description="Low complexity" evidence="1">
    <location>
        <begin position="51"/>
        <end position="70"/>
    </location>
</feature>
<dbReference type="AlphaFoldDB" id="A0A4Y6PPB2"/>
<feature type="region of interest" description="Disordered" evidence="1">
    <location>
        <begin position="35"/>
        <end position="70"/>
    </location>
</feature>
<keyword evidence="2" id="KW-0812">Transmembrane</keyword>
<protein>
    <submittedName>
        <fullName evidence="3">Uncharacterized protein</fullName>
    </submittedName>
</protein>
<evidence type="ECO:0000313" key="4">
    <source>
        <dbReference type="Proteomes" id="UP000315995"/>
    </source>
</evidence>
<accession>A0A4Y6PPB2</accession>
<accession>A0A5B8Y145</accession>
<dbReference type="RefSeq" id="WP_141196596.1">
    <property type="nucleotide sequence ID" value="NZ_CP041186.1"/>
</dbReference>
<name>A0A4Y6PPB2_PERCE</name>
<evidence type="ECO:0000313" key="3">
    <source>
        <dbReference type="EMBL" id="QDG50100.1"/>
    </source>
</evidence>
<feature type="transmembrane region" description="Helical" evidence="2">
    <location>
        <begin position="6"/>
        <end position="27"/>
    </location>
</feature>
<evidence type="ECO:0000256" key="1">
    <source>
        <dbReference type="SAM" id="MobiDB-lite"/>
    </source>
</evidence>
<feature type="compositionally biased region" description="Basic and acidic residues" evidence="1">
    <location>
        <begin position="35"/>
        <end position="49"/>
    </location>
</feature>
<organism evidence="3 4">
    <name type="scientific">Persicimonas caeni</name>
    <dbReference type="NCBI Taxonomy" id="2292766"/>
    <lineage>
        <taxon>Bacteria</taxon>
        <taxon>Deltaproteobacteria</taxon>
        <taxon>Bradymonadales</taxon>
        <taxon>Bradymonadaceae</taxon>
        <taxon>Persicimonas</taxon>
    </lineage>
</organism>
<sequence>MGDELFIAFYIATPIVLLAAAFVYYLYRRREDIERVSRSNVPPREEGETRPGQNQTPRNQPTTNQPTQPT</sequence>